<organism evidence="1 2">
    <name type="scientific">Giardia muris</name>
    <dbReference type="NCBI Taxonomy" id="5742"/>
    <lineage>
        <taxon>Eukaryota</taxon>
        <taxon>Metamonada</taxon>
        <taxon>Diplomonadida</taxon>
        <taxon>Hexamitidae</taxon>
        <taxon>Giardiinae</taxon>
        <taxon>Giardia</taxon>
    </lineage>
</organism>
<accession>A0A4Z1SUS4</accession>
<proteinExistence type="predicted"/>
<sequence length="284" mass="31420">MERARGLDVREGDPMNTPPGFLHIPISALERRLYELPEQGKTLEVCGDPPDWMFERWKITRIAPSTLKKPPVERVLPLWTLSPALTTLLSTTSSLIGETCIDIGAGCGRDAVDLALLGGTVTAVERLQSLCERIKELAARYDVTIDILQGNLRTTLSEDLRRRGFKANIVLLSRFPYTREIYTFVGTLVNPGGYLVLSQYHTSTSDKPSSPKMTHCISEELIFDLLHKGPCQGCKTSGVSGKCLRRRNCGLGPRFSILKIAYSETHDGLLILTAILHADPSDTQ</sequence>
<dbReference type="Proteomes" id="UP000315496">
    <property type="component" value="Chromosome 1"/>
</dbReference>
<dbReference type="InterPro" id="IPR029063">
    <property type="entry name" value="SAM-dependent_MTases_sf"/>
</dbReference>
<dbReference type="GO" id="GO:0008168">
    <property type="term" value="F:methyltransferase activity"/>
    <property type="evidence" value="ECO:0007669"/>
    <property type="project" value="UniProtKB-KW"/>
</dbReference>
<reference evidence="1 2" key="1">
    <citation type="submission" date="2019-05" db="EMBL/GenBank/DDBJ databases">
        <title>The compact genome of Giardia muris reveals important steps in the evolution of intestinal protozoan parasites.</title>
        <authorList>
            <person name="Xu F."/>
            <person name="Jimenez-Gonzalez A."/>
            <person name="Einarsson E."/>
            <person name="Astvaldsson A."/>
            <person name="Peirasmaki D."/>
            <person name="Eckmann L."/>
            <person name="Andersson J.O."/>
            <person name="Svard S.G."/>
            <person name="Jerlstrom-Hultqvist J."/>
        </authorList>
    </citation>
    <scope>NUCLEOTIDE SEQUENCE [LARGE SCALE GENOMIC DNA]</scope>
    <source>
        <strain evidence="1 2">Roberts-Thomson</strain>
    </source>
</reference>
<keyword evidence="2" id="KW-1185">Reference proteome</keyword>
<name>A0A4Z1SUS4_GIAMU</name>
<evidence type="ECO:0000313" key="2">
    <source>
        <dbReference type="Proteomes" id="UP000315496"/>
    </source>
</evidence>
<comment type="caution">
    <text evidence="1">The sequence shown here is derived from an EMBL/GenBank/DDBJ whole genome shotgun (WGS) entry which is preliminary data.</text>
</comment>
<dbReference type="CDD" id="cd02440">
    <property type="entry name" value="AdoMet_MTases"/>
    <property type="match status" value="1"/>
</dbReference>
<keyword evidence="1" id="KW-0489">Methyltransferase</keyword>
<keyword evidence="1" id="KW-0808">Transferase</keyword>
<gene>
    <name evidence="1" type="ORF">GMRT_16296</name>
</gene>
<dbReference type="GO" id="GO:0032259">
    <property type="term" value="P:methylation"/>
    <property type="evidence" value="ECO:0007669"/>
    <property type="project" value="UniProtKB-KW"/>
</dbReference>
<dbReference type="VEuPathDB" id="GiardiaDB:GMRT_16296"/>
<evidence type="ECO:0000313" key="1">
    <source>
        <dbReference type="EMBL" id="TNJ29642.1"/>
    </source>
</evidence>
<dbReference type="SUPFAM" id="SSF53335">
    <property type="entry name" value="S-adenosyl-L-methionine-dependent methyltransferases"/>
    <property type="match status" value="1"/>
</dbReference>
<dbReference type="Gene3D" id="3.40.50.150">
    <property type="entry name" value="Vaccinia Virus protein VP39"/>
    <property type="match status" value="1"/>
</dbReference>
<protein>
    <submittedName>
        <fullName evidence="1">Methyltransferase domain-containing protein</fullName>
    </submittedName>
</protein>
<dbReference type="AlphaFoldDB" id="A0A4Z1SUS4"/>
<dbReference type="EMBL" id="VDLU01000001">
    <property type="protein sequence ID" value="TNJ29642.1"/>
    <property type="molecule type" value="Genomic_DNA"/>
</dbReference>